<protein>
    <submittedName>
        <fullName evidence="2">Uncharacterized protein</fullName>
    </submittedName>
</protein>
<feature type="compositionally biased region" description="Acidic residues" evidence="1">
    <location>
        <begin position="13"/>
        <end position="22"/>
    </location>
</feature>
<feature type="region of interest" description="Disordered" evidence="1">
    <location>
        <begin position="69"/>
        <end position="142"/>
    </location>
</feature>
<accession>A0AAV5D241</accession>
<sequence>MAKAFDPRPLPPVDDDYDTEEEEEVIRLSSECTVRSLKRQIAERMGHPLPEESTGGGYWSAIKESIAMHKRRPARRVHTKRVKKEEAQARKKAGWEEARSVRPSEEGVEEEDAARIREEEPLGEKEEEDANSFTNGSIRVHV</sequence>
<dbReference type="AlphaFoldDB" id="A0AAV5D241"/>
<evidence type="ECO:0000313" key="3">
    <source>
        <dbReference type="Proteomes" id="UP001054889"/>
    </source>
</evidence>
<proteinExistence type="predicted"/>
<feature type="compositionally biased region" description="Basic and acidic residues" evidence="1">
    <location>
        <begin position="113"/>
        <end position="124"/>
    </location>
</feature>
<evidence type="ECO:0000256" key="1">
    <source>
        <dbReference type="SAM" id="MobiDB-lite"/>
    </source>
</evidence>
<keyword evidence="3" id="KW-1185">Reference proteome</keyword>
<feature type="compositionally biased region" description="Basic and acidic residues" evidence="1">
    <location>
        <begin position="83"/>
        <end position="105"/>
    </location>
</feature>
<name>A0AAV5D241_ELECO</name>
<feature type="compositionally biased region" description="Basic residues" evidence="1">
    <location>
        <begin position="69"/>
        <end position="82"/>
    </location>
</feature>
<feature type="compositionally biased region" description="Polar residues" evidence="1">
    <location>
        <begin position="131"/>
        <end position="142"/>
    </location>
</feature>
<evidence type="ECO:0000313" key="2">
    <source>
        <dbReference type="EMBL" id="GJN04148.1"/>
    </source>
</evidence>
<feature type="region of interest" description="Disordered" evidence="1">
    <location>
        <begin position="1"/>
        <end position="22"/>
    </location>
</feature>
<organism evidence="2 3">
    <name type="scientific">Eleusine coracana subsp. coracana</name>
    <dbReference type="NCBI Taxonomy" id="191504"/>
    <lineage>
        <taxon>Eukaryota</taxon>
        <taxon>Viridiplantae</taxon>
        <taxon>Streptophyta</taxon>
        <taxon>Embryophyta</taxon>
        <taxon>Tracheophyta</taxon>
        <taxon>Spermatophyta</taxon>
        <taxon>Magnoliopsida</taxon>
        <taxon>Liliopsida</taxon>
        <taxon>Poales</taxon>
        <taxon>Poaceae</taxon>
        <taxon>PACMAD clade</taxon>
        <taxon>Chloridoideae</taxon>
        <taxon>Cynodonteae</taxon>
        <taxon>Eleusininae</taxon>
        <taxon>Eleusine</taxon>
    </lineage>
</organism>
<gene>
    <name evidence="2" type="primary">ga21671</name>
    <name evidence="2" type="ORF">PR202_ga21671</name>
</gene>
<dbReference type="EMBL" id="BQKI01000010">
    <property type="protein sequence ID" value="GJN04148.1"/>
    <property type="molecule type" value="Genomic_DNA"/>
</dbReference>
<reference evidence="2" key="2">
    <citation type="submission" date="2021-12" db="EMBL/GenBank/DDBJ databases">
        <title>Resequencing data analysis of finger millet.</title>
        <authorList>
            <person name="Hatakeyama M."/>
            <person name="Aluri S."/>
            <person name="Balachadran M.T."/>
            <person name="Sivarajan S.R."/>
            <person name="Poveda L."/>
            <person name="Shimizu-Inatsugi R."/>
            <person name="Schlapbach R."/>
            <person name="Sreeman S.M."/>
            <person name="Shimizu K.K."/>
        </authorList>
    </citation>
    <scope>NUCLEOTIDE SEQUENCE</scope>
</reference>
<reference evidence="2" key="1">
    <citation type="journal article" date="2018" name="DNA Res.">
        <title>Multiple hybrid de novo genome assembly of finger millet, an orphan allotetraploid crop.</title>
        <authorList>
            <person name="Hatakeyama M."/>
            <person name="Aluri S."/>
            <person name="Balachadran M.T."/>
            <person name="Sivarajan S.R."/>
            <person name="Patrignani A."/>
            <person name="Gruter S."/>
            <person name="Poveda L."/>
            <person name="Shimizu-Inatsugi R."/>
            <person name="Baeten J."/>
            <person name="Francoijs K.J."/>
            <person name="Nataraja K.N."/>
            <person name="Reddy Y.A.N."/>
            <person name="Phadnis S."/>
            <person name="Ravikumar R.L."/>
            <person name="Schlapbach R."/>
            <person name="Sreeman S.M."/>
            <person name="Shimizu K.K."/>
        </authorList>
    </citation>
    <scope>NUCLEOTIDE SEQUENCE</scope>
</reference>
<comment type="caution">
    <text evidence="2">The sequence shown here is derived from an EMBL/GenBank/DDBJ whole genome shotgun (WGS) entry which is preliminary data.</text>
</comment>
<dbReference type="Proteomes" id="UP001054889">
    <property type="component" value="Unassembled WGS sequence"/>
</dbReference>